<dbReference type="EMBL" id="PTJA01000013">
    <property type="protein sequence ID" value="PPK78701.1"/>
    <property type="molecule type" value="Genomic_DNA"/>
</dbReference>
<dbReference type="Pfam" id="PF22692">
    <property type="entry name" value="LlgE_F_G_D1"/>
    <property type="match status" value="1"/>
</dbReference>
<evidence type="ECO:0000256" key="3">
    <source>
        <dbReference type="SAM" id="MobiDB-lite"/>
    </source>
</evidence>
<comment type="subcellular location">
    <subcellularLocation>
        <location evidence="2">Bacterial flagellum basal body</location>
    </subcellularLocation>
</comment>
<dbReference type="InterPro" id="IPR001444">
    <property type="entry name" value="Flag_bb_rod_N"/>
</dbReference>
<evidence type="ECO:0000256" key="2">
    <source>
        <dbReference type="RuleBase" id="RU362116"/>
    </source>
</evidence>
<keyword evidence="7" id="KW-0282">Flagellum</keyword>
<keyword evidence="7" id="KW-0966">Cell projection</keyword>
<dbReference type="InterPro" id="IPR020013">
    <property type="entry name" value="Flagellar_FlgE/F/G"/>
</dbReference>
<reference evidence="7 8" key="1">
    <citation type="submission" date="2018-02" db="EMBL/GenBank/DDBJ databases">
        <title>Genomic Encyclopedia of Archaeal and Bacterial Type Strains, Phase II (KMG-II): from individual species to whole genera.</title>
        <authorList>
            <person name="Goeker M."/>
        </authorList>
    </citation>
    <scope>NUCLEOTIDE SEQUENCE [LARGE SCALE GENOMIC DNA]</scope>
    <source>
        <strain evidence="7 8">DSM 3808</strain>
    </source>
</reference>
<dbReference type="Pfam" id="PF06429">
    <property type="entry name" value="Flg_bbr_C"/>
    <property type="match status" value="1"/>
</dbReference>
<dbReference type="PANTHER" id="PTHR30435">
    <property type="entry name" value="FLAGELLAR PROTEIN"/>
    <property type="match status" value="1"/>
</dbReference>
<evidence type="ECO:0000313" key="7">
    <source>
        <dbReference type="EMBL" id="PPK78701.1"/>
    </source>
</evidence>
<dbReference type="InterPro" id="IPR037925">
    <property type="entry name" value="FlgE/F/G-like"/>
</dbReference>
<dbReference type="AlphaFoldDB" id="A0A2S6HMJ4"/>
<sequence length="257" mass="28391">MNQSFYIGAQGAMNQQTKLNVVSNNIANVNTVGFKPEYSVFSDLIYAQTRNSLSDTNIKTGSGSKIDQIKTNMTAMPYQTTGQEHDYAVQGDGFFMLKDPVSGEITYTRDGRFSLAKTTDKFYLVNVDGKRVLNMDQAEISYDVKPASYPSEEGEKEEEETQELQEGEHDPHAIGIYTFANTNGLKPIGDNVFSATAVNGTPILLEKAKVISGSLEQSGTDFALEMTKMMEAQRAYSYALKMVQTSDEVESTINSLR</sequence>
<dbReference type="NCBIfam" id="TIGR03506">
    <property type="entry name" value="FlgEFG_subfam"/>
    <property type="match status" value="1"/>
</dbReference>
<proteinExistence type="inferred from homology"/>
<keyword evidence="2" id="KW-0975">Bacterial flagellum</keyword>
<evidence type="ECO:0000259" key="6">
    <source>
        <dbReference type="Pfam" id="PF22692"/>
    </source>
</evidence>
<dbReference type="Pfam" id="PF00460">
    <property type="entry name" value="Flg_bb_rod"/>
    <property type="match status" value="1"/>
</dbReference>
<feature type="domain" description="Flagellar basal-body/hook protein C-terminal" evidence="5">
    <location>
        <begin position="212"/>
        <end position="256"/>
    </location>
</feature>
<dbReference type="PROSITE" id="PS00588">
    <property type="entry name" value="FLAGELLA_BB_ROD"/>
    <property type="match status" value="1"/>
</dbReference>
<gene>
    <name evidence="7" type="ORF">BXY41_11331</name>
</gene>
<evidence type="ECO:0000259" key="4">
    <source>
        <dbReference type="Pfam" id="PF00460"/>
    </source>
</evidence>
<feature type="compositionally biased region" description="Acidic residues" evidence="3">
    <location>
        <begin position="152"/>
        <end position="165"/>
    </location>
</feature>
<accession>A0A2S6HMJ4</accession>
<dbReference type="OrthoDB" id="9804559at2"/>
<evidence type="ECO:0000313" key="8">
    <source>
        <dbReference type="Proteomes" id="UP000237749"/>
    </source>
</evidence>
<feature type="region of interest" description="Disordered" evidence="3">
    <location>
        <begin position="145"/>
        <end position="169"/>
    </location>
</feature>
<evidence type="ECO:0000256" key="1">
    <source>
        <dbReference type="ARBA" id="ARBA00009677"/>
    </source>
</evidence>
<dbReference type="InterPro" id="IPR019776">
    <property type="entry name" value="Flagellar_basal_body_rod_CS"/>
</dbReference>
<keyword evidence="8" id="KW-1185">Reference proteome</keyword>
<protein>
    <submittedName>
        <fullName evidence="7">Flagellar basal-body rod protein FlgG</fullName>
    </submittedName>
</protein>
<dbReference type="GO" id="GO:0071978">
    <property type="term" value="P:bacterial-type flagellum-dependent swarming motility"/>
    <property type="evidence" value="ECO:0007669"/>
    <property type="project" value="TreeGrafter"/>
</dbReference>
<comment type="caution">
    <text evidence="7">The sequence shown here is derived from an EMBL/GenBank/DDBJ whole genome shotgun (WGS) entry which is preliminary data.</text>
</comment>
<organism evidence="7 8">
    <name type="scientific">Lacrimispora xylanisolvens</name>
    <dbReference type="NCBI Taxonomy" id="384636"/>
    <lineage>
        <taxon>Bacteria</taxon>
        <taxon>Bacillati</taxon>
        <taxon>Bacillota</taxon>
        <taxon>Clostridia</taxon>
        <taxon>Lachnospirales</taxon>
        <taxon>Lachnospiraceae</taxon>
        <taxon>Lacrimispora</taxon>
    </lineage>
</organism>
<feature type="domain" description="Flagellar hook protein FlgE/F/G-like D1" evidence="6">
    <location>
        <begin position="88"/>
        <end position="137"/>
    </location>
</feature>
<evidence type="ECO:0000259" key="5">
    <source>
        <dbReference type="Pfam" id="PF06429"/>
    </source>
</evidence>
<feature type="domain" description="Flagellar basal body rod protein N-terminal" evidence="4">
    <location>
        <begin position="5"/>
        <end position="35"/>
    </location>
</feature>
<dbReference type="PANTHER" id="PTHR30435:SF19">
    <property type="entry name" value="FLAGELLAR BASAL-BODY ROD PROTEIN FLGG"/>
    <property type="match status" value="1"/>
</dbReference>
<dbReference type="RefSeq" id="WP_104438783.1">
    <property type="nucleotide sequence ID" value="NZ_PTJA01000013.1"/>
</dbReference>
<dbReference type="Proteomes" id="UP000237749">
    <property type="component" value="Unassembled WGS sequence"/>
</dbReference>
<dbReference type="SUPFAM" id="SSF117143">
    <property type="entry name" value="Flagellar hook protein flgE"/>
    <property type="match status" value="2"/>
</dbReference>
<comment type="similarity">
    <text evidence="1 2">Belongs to the flagella basal body rod proteins family.</text>
</comment>
<dbReference type="GO" id="GO:0009425">
    <property type="term" value="C:bacterial-type flagellum basal body"/>
    <property type="evidence" value="ECO:0007669"/>
    <property type="project" value="UniProtKB-SubCell"/>
</dbReference>
<dbReference type="InterPro" id="IPR053967">
    <property type="entry name" value="LlgE_F_G-like_D1"/>
</dbReference>
<dbReference type="InterPro" id="IPR010930">
    <property type="entry name" value="Flg_bb/hook_C_dom"/>
</dbReference>
<keyword evidence="7" id="KW-0969">Cilium</keyword>
<name>A0A2S6HMJ4_9FIRM</name>